<name>A0A2N5TWR2_9BASI</name>
<proteinExistence type="predicted"/>
<evidence type="ECO:0000313" key="1">
    <source>
        <dbReference type="EMBL" id="PLW29929.1"/>
    </source>
</evidence>
<comment type="caution">
    <text evidence="1">The sequence shown here is derived from an EMBL/GenBank/DDBJ whole genome shotgun (WGS) entry which is preliminary data.</text>
</comment>
<organism evidence="1 2">
    <name type="scientific">Puccinia coronata f. sp. avenae</name>
    <dbReference type="NCBI Taxonomy" id="200324"/>
    <lineage>
        <taxon>Eukaryota</taxon>
        <taxon>Fungi</taxon>
        <taxon>Dikarya</taxon>
        <taxon>Basidiomycota</taxon>
        <taxon>Pucciniomycotina</taxon>
        <taxon>Pucciniomycetes</taxon>
        <taxon>Pucciniales</taxon>
        <taxon>Pucciniaceae</taxon>
        <taxon>Puccinia</taxon>
    </lineage>
</organism>
<dbReference type="AlphaFoldDB" id="A0A2N5TWR2"/>
<gene>
    <name evidence="1" type="ORF">PCASD_19038</name>
</gene>
<dbReference type="Proteomes" id="UP000235392">
    <property type="component" value="Unassembled WGS sequence"/>
</dbReference>
<accession>A0A2N5TWR2</accession>
<sequence length="74" mass="8265">MKHVKIQLHFIWEVIANSKICLQYTCTSDMLADFLTIAVPRPALLSSLLKLKSAYLGCKKSDSNSRPKLSLPST</sequence>
<reference evidence="1 2" key="1">
    <citation type="submission" date="2017-11" db="EMBL/GenBank/DDBJ databases">
        <title>De novo assembly and phasing of dikaryotic genomes from two isolates of Puccinia coronata f. sp. avenae, the causal agent of oat crown rust.</title>
        <authorList>
            <person name="Miller M.E."/>
            <person name="Zhang Y."/>
            <person name="Omidvar V."/>
            <person name="Sperschneider J."/>
            <person name="Schwessinger B."/>
            <person name="Raley C."/>
            <person name="Palmer J.M."/>
            <person name="Garnica D."/>
            <person name="Upadhyaya N."/>
            <person name="Rathjen J."/>
            <person name="Taylor J.M."/>
            <person name="Park R.F."/>
            <person name="Dodds P.N."/>
            <person name="Hirsch C.D."/>
            <person name="Kianian S.F."/>
            <person name="Figueroa M."/>
        </authorList>
    </citation>
    <scope>NUCLEOTIDE SEQUENCE [LARGE SCALE GENOMIC DNA]</scope>
    <source>
        <strain evidence="1">12SD80</strain>
    </source>
</reference>
<dbReference type="EMBL" id="PGCI01000315">
    <property type="protein sequence ID" value="PLW29929.1"/>
    <property type="molecule type" value="Genomic_DNA"/>
</dbReference>
<protein>
    <submittedName>
        <fullName evidence="1">Uncharacterized protein</fullName>
    </submittedName>
</protein>
<evidence type="ECO:0000313" key="2">
    <source>
        <dbReference type="Proteomes" id="UP000235392"/>
    </source>
</evidence>